<feature type="region of interest" description="Disordered" evidence="1">
    <location>
        <begin position="229"/>
        <end position="249"/>
    </location>
</feature>
<dbReference type="EMBL" id="MU865355">
    <property type="protein sequence ID" value="KAK4226054.1"/>
    <property type="molecule type" value="Genomic_DNA"/>
</dbReference>
<proteinExistence type="predicted"/>
<feature type="compositionally biased region" description="Pro residues" evidence="1">
    <location>
        <begin position="232"/>
        <end position="242"/>
    </location>
</feature>
<gene>
    <name evidence="2" type="ORF">QBC38DRAFT_456703</name>
</gene>
<evidence type="ECO:0000313" key="2">
    <source>
        <dbReference type="EMBL" id="KAK4226054.1"/>
    </source>
</evidence>
<evidence type="ECO:0000256" key="1">
    <source>
        <dbReference type="SAM" id="MobiDB-lite"/>
    </source>
</evidence>
<keyword evidence="3" id="KW-1185">Reference proteome</keyword>
<feature type="compositionally biased region" description="Basic and acidic residues" evidence="1">
    <location>
        <begin position="187"/>
        <end position="207"/>
    </location>
</feature>
<accession>A0AAN7H1U7</accession>
<protein>
    <submittedName>
        <fullName evidence="2">Uncharacterized protein</fullName>
    </submittedName>
</protein>
<organism evidence="2 3">
    <name type="scientific">Podospora fimiseda</name>
    <dbReference type="NCBI Taxonomy" id="252190"/>
    <lineage>
        <taxon>Eukaryota</taxon>
        <taxon>Fungi</taxon>
        <taxon>Dikarya</taxon>
        <taxon>Ascomycota</taxon>
        <taxon>Pezizomycotina</taxon>
        <taxon>Sordariomycetes</taxon>
        <taxon>Sordariomycetidae</taxon>
        <taxon>Sordariales</taxon>
        <taxon>Podosporaceae</taxon>
        <taxon>Podospora</taxon>
    </lineage>
</organism>
<feature type="region of interest" description="Disordered" evidence="1">
    <location>
        <begin position="187"/>
        <end position="213"/>
    </location>
</feature>
<sequence>MAGSLAGPFALLNVDDMDASEDILSAMRAELGLADPSESDTVRLRAELRAVKEWYTVEFYDALNRSANAPMNLRGRTTQNVLLGLDKVLLKDPSTKPAHLQAFDTSWKQAQKQWINHDLSTRILLLNQQQLSTNFPGPRFTNLRANNAIAMDDNAWRIVEYFHKALLEGKQQRTIRRLQAVEYRKSANDLKRKLDKAEQDHEHEKARAQQHHANQLAILNQRISDLEKAAAAPPPPPPPPPTYDDVHSPANGWLDVRLRANYKEYEVITMAKGPLPVKPTKGAPQMTSSSRVAHLSTGTSTSAFTDPRIDTVLLNFLNKAPPYPPLTQGKPKNRFDHRVLAVSWRVHGGDIKNDCTFIVDRAVRDRHGPEIEQLFRLCFEHVYNIPPDRAPKVLQCLEHDDNQIRGIAEENRLFIDKYILARNSEFDKLGKFQQQTTGNRVQIHNNARTTQASWKKYMTSFRTFVENPEAVVKNTKHMNQLRVDKRKCYTDIALWGSKIEMPSQEAAGRVHMQYGNLPDPGLVGWLAYVPPP</sequence>
<reference evidence="2" key="1">
    <citation type="journal article" date="2023" name="Mol. Phylogenet. Evol.">
        <title>Genome-scale phylogeny and comparative genomics of the fungal order Sordariales.</title>
        <authorList>
            <person name="Hensen N."/>
            <person name="Bonometti L."/>
            <person name="Westerberg I."/>
            <person name="Brannstrom I.O."/>
            <person name="Guillou S."/>
            <person name="Cros-Aarteil S."/>
            <person name="Calhoun S."/>
            <person name="Haridas S."/>
            <person name="Kuo A."/>
            <person name="Mondo S."/>
            <person name="Pangilinan J."/>
            <person name="Riley R."/>
            <person name="LaButti K."/>
            <person name="Andreopoulos B."/>
            <person name="Lipzen A."/>
            <person name="Chen C."/>
            <person name="Yan M."/>
            <person name="Daum C."/>
            <person name="Ng V."/>
            <person name="Clum A."/>
            <person name="Steindorff A."/>
            <person name="Ohm R.A."/>
            <person name="Martin F."/>
            <person name="Silar P."/>
            <person name="Natvig D.O."/>
            <person name="Lalanne C."/>
            <person name="Gautier V."/>
            <person name="Ament-Velasquez S.L."/>
            <person name="Kruys A."/>
            <person name="Hutchinson M.I."/>
            <person name="Powell A.J."/>
            <person name="Barry K."/>
            <person name="Miller A.N."/>
            <person name="Grigoriev I.V."/>
            <person name="Debuchy R."/>
            <person name="Gladieux P."/>
            <person name="Hiltunen Thoren M."/>
            <person name="Johannesson H."/>
        </authorList>
    </citation>
    <scope>NUCLEOTIDE SEQUENCE</scope>
    <source>
        <strain evidence="2">CBS 990.96</strain>
    </source>
</reference>
<evidence type="ECO:0000313" key="3">
    <source>
        <dbReference type="Proteomes" id="UP001301958"/>
    </source>
</evidence>
<dbReference type="AlphaFoldDB" id="A0AAN7H1U7"/>
<reference evidence="2" key="2">
    <citation type="submission" date="2023-05" db="EMBL/GenBank/DDBJ databases">
        <authorList>
            <consortium name="Lawrence Berkeley National Laboratory"/>
            <person name="Steindorff A."/>
            <person name="Hensen N."/>
            <person name="Bonometti L."/>
            <person name="Westerberg I."/>
            <person name="Brannstrom I.O."/>
            <person name="Guillou S."/>
            <person name="Cros-Aarteil S."/>
            <person name="Calhoun S."/>
            <person name="Haridas S."/>
            <person name="Kuo A."/>
            <person name="Mondo S."/>
            <person name="Pangilinan J."/>
            <person name="Riley R."/>
            <person name="Labutti K."/>
            <person name="Andreopoulos B."/>
            <person name="Lipzen A."/>
            <person name="Chen C."/>
            <person name="Yanf M."/>
            <person name="Daum C."/>
            <person name="Ng V."/>
            <person name="Clum A."/>
            <person name="Ohm R."/>
            <person name="Martin F."/>
            <person name="Silar P."/>
            <person name="Natvig D."/>
            <person name="Lalanne C."/>
            <person name="Gautier V."/>
            <person name="Ament-Velasquez S.L."/>
            <person name="Kruys A."/>
            <person name="Hutchinson M.I."/>
            <person name="Powell A.J."/>
            <person name="Barry K."/>
            <person name="Miller A.N."/>
            <person name="Grigoriev I.V."/>
            <person name="Debuchy R."/>
            <person name="Gladieux P."/>
            <person name="Thoren M.H."/>
            <person name="Johannesson H."/>
        </authorList>
    </citation>
    <scope>NUCLEOTIDE SEQUENCE</scope>
    <source>
        <strain evidence="2">CBS 990.96</strain>
    </source>
</reference>
<dbReference type="Proteomes" id="UP001301958">
    <property type="component" value="Unassembled WGS sequence"/>
</dbReference>
<name>A0AAN7H1U7_9PEZI</name>
<comment type="caution">
    <text evidence="2">The sequence shown here is derived from an EMBL/GenBank/DDBJ whole genome shotgun (WGS) entry which is preliminary data.</text>
</comment>